<protein>
    <submittedName>
        <fullName evidence="3">Universal stress protein UspA</fullName>
    </submittedName>
</protein>
<gene>
    <name evidence="3" type="ORF">RT97_24725</name>
</gene>
<dbReference type="PANTHER" id="PTHR46268:SF6">
    <property type="entry name" value="UNIVERSAL STRESS PROTEIN UP12"/>
    <property type="match status" value="1"/>
</dbReference>
<dbReference type="Proteomes" id="UP000032067">
    <property type="component" value="Unassembled WGS sequence"/>
</dbReference>
<sequence length="141" mass="15133">MKILIAVDGSAYTRKALDYLIANRAMFVDGHELVVVNVCTGISGHVTRHLSKEVVNEYYAEESAKVLDPVKALLAEKGVDNYTIDKRHGHAAEEILKSATAAHAELIVLGTHGHGLFGRALMGSVATKVVGETDISVLLVQ</sequence>
<comment type="similarity">
    <text evidence="1">Belongs to the universal stress protein A family.</text>
</comment>
<dbReference type="AlphaFoldDB" id="A0A0D0LYB0"/>
<accession>A0A0D0LYB0</accession>
<organism evidence="3 4">
    <name type="scientific">Variovorax paradoxus</name>
    <dbReference type="NCBI Taxonomy" id="34073"/>
    <lineage>
        <taxon>Bacteria</taxon>
        <taxon>Pseudomonadati</taxon>
        <taxon>Pseudomonadota</taxon>
        <taxon>Betaproteobacteria</taxon>
        <taxon>Burkholderiales</taxon>
        <taxon>Comamonadaceae</taxon>
        <taxon>Variovorax</taxon>
    </lineage>
</organism>
<dbReference type="SUPFAM" id="SSF52402">
    <property type="entry name" value="Adenine nucleotide alpha hydrolases-like"/>
    <property type="match status" value="1"/>
</dbReference>
<name>A0A0D0LYB0_VARPD</name>
<evidence type="ECO:0000313" key="3">
    <source>
        <dbReference type="EMBL" id="KIQ25071.1"/>
    </source>
</evidence>
<feature type="domain" description="UspA" evidence="2">
    <location>
        <begin position="2"/>
        <end position="140"/>
    </location>
</feature>
<proteinExistence type="inferred from homology"/>
<dbReference type="CDD" id="cd00293">
    <property type="entry name" value="USP-like"/>
    <property type="match status" value="1"/>
</dbReference>
<dbReference type="InterPro" id="IPR014729">
    <property type="entry name" value="Rossmann-like_a/b/a_fold"/>
</dbReference>
<dbReference type="PANTHER" id="PTHR46268">
    <property type="entry name" value="STRESS RESPONSE PROTEIN NHAX"/>
    <property type="match status" value="1"/>
</dbReference>
<dbReference type="RefSeq" id="WP_042581498.1">
    <property type="nucleotide sequence ID" value="NZ_JXQQ01000071.1"/>
</dbReference>
<evidence type="ECO:0000259" key="2">
    <source>
        <dbReference type="Pfam" id="PF00582"/>
    </source>
</evidence>
<dbReference type="PRINTS" id="PR01438">
    <property type="entry name" value="UNVRSLSTRESS"/>
</dbReference>
<dbReference type="InterPro" id="IPR006015">
    <property type="entry name" value="Universal_stress_UspA"/>
</dbReference>
<dbReference type="Gene3D" id="3.40.50.620">
    <property type="entry name" value="HUPs"/>
    <property type="match status" value="1"/>
</dbReference>
<dbReference type="InterPro" id="IPR006016">
    <property type="entry name" value="UspA"/>
</dbReference>
<reference evidence="3 4" key="1">
    <citation type="submission" date="2014-12" db="EMBL/GenBank/DDBJ databases">
        <title>16Stimator: statistical estimation of ribosomal gene copy numbers from draft genome assemblies.</title>
        <authorList>
            <person name="Perisin M.A."/>
            <person name="Vetter M."/>
            <person name="Gilbert J.A."/>
            <person name="Bergelson J."/>
        </authorList>
    </citation>
    <scope>NUCLEOTIDE SEQUENCE [LARGE SCALE GENOMIC DNA]</scope>
    <source>
        <strain evidence="3 4">MEDvA23</strain>
    </source>
</reference>
<dbReference type="EMBL" id="JXQQ01000071">
    <property type="protein sequence ID" value="KIQ25071.1"/>
    <property type="molecule type" value="Genomic_DNA"/>
</dbReference>
<dbReference type="Pfam" id="PF00582">
    <property type="entry name" value="Usp"/>
    <property type="match status" value="1"/>
</dbReference>
<comment type="caution">
    <text evidence="3">The sequence shown here is derived from an EMBL/GenBank/DDBJ whole genome shotgun (WGS) entry which is preliminary data.</text>
</comment>
<dbReference type="OrthoDB" id="9792500at2"/>
<evidence type="ECO:0000256" key="1">
    <source>
        <dbReference type="ARBA" id="ARBA00008791"/>
    </source>
</evidence>
<evidence type="ECO:0000313" key="4">
    <source>
        <dbReference type="Proteomes" id="UP000032067"/>
    </source>
</evidence>